<keyword evidence="1 7" id="KW-0444">Lipid biosynthesis</keyword>
<dbReference type="PANTHER" id="PTHR43378:SF2">
    <property type="entry name" value="UDP-3-O-ACYLGLUCOSAMINE N-ACYLTRANSFERASE 1, MITOCHONDRIAL-RELATED"/>
    <property type="match status" value="1"/>
</dbReference>
<dbReference type="Proteomes" id="UP000759443">
    <property type="component" value="Unassembled WGS sequence"/>
</dbReference>
<dbReference type="EC" id="2.3.1.191" evidence="7"/>
<dbReference type="PANTHER" id="PTHR43378">
    <property type="entry name" value="UDP-3-O-ACYLGLUCOSAMINE N-ACYLTRANSFERASE"/>
    <property type="match status" value="1"/>
</dbReference>
<dbReference type="InterPro" id="IPR018357">
    <property type="entry name" value="Hexapep_transf_CS"/>
</dbReference>
<evidence type="ECO:0000256" key="5">
    <source>
        <dbReference type="ARBA" id="ARBA00023098"/>
    </source>
</evidence>
<comment type="catalytic activity">
    <reaction evidence="7">
        <text>a UDP-3-O-[(3R)-3-hydroxyacyl]-alpha-D-glucosamine + a (3R)-hydroxyacyl-[ACP] = a UDP-2-N,3-O-bis[(3R)-3-hydroxyacyl]-alpha-D-glucosamine + holo-[ACP] + H(+)</text>
        <dbReference type="Rhea" id="RHEA:53836"/>
        <dbReference type="Rhea" id="RHEA-COMP:9685"/>
        <dbReference type="Rhea" id="RHEA-COMP:9945"/>
        <dbReference type="ChEBI" id="CHEBI:15378"/>
        <dbReference type="ChEBI" id="CHEBI:64479"/>
        <dbReference type="ChEBI" id="CHEBI:78827"/>
        <dbReference type="ChEBI" id="CHEBI:137740"/>
        <dbReference type="ChEBI" id="CHEBI:137748"/>
        <dbReference type="EC" id="2.3.1.191"/>
    </reaction>
</comment>
<gene>
    <name evidence="7" type="primary">lpxD</name>
    <name evidence="8" type="ORF">J2Z17_001371</name>
</gene>
<sequence length="300" mass="30769">MLTRRNRGELETCHASAIICPPELRSLIPDHIPMLVSAQAHAAFAIAGSILFPDAMRPRTSAVVPEGIHPTAFVDPTARLEAGVIVDPNAVIGADVEIGTGSRIGAGSVIGRGVRIGRNTTIATGCSIQSALIGDAVIIFDGARIGQDGFGYAPGPRGMLKIVQVGRVIIQDRVEIGANSTIDRGTMDDTVIGEGTKIDNLVQIAHNVRIGRHCGIVAQVGIAGSTVIGDGVMIGGASGINGHITIADGAQVAAMSGVMASLGPGEKVAGVPARPIKDFLRDVAHLIGQADKAKAKGKKE</sequence>
<dbReference type="Gene3D" id="3.40.1390.10">
    <property type="entry name" value="MurE/MurF, N-terminal domain"/>
    <property type="match status" value="1"/>
</dbReference>
<name>A0ABS4DWA8_9HYPH</name>
<evidence type="ECO:0000256" key="2">
    <source>
        <dbReference type="ARBA" id="ARBA00022556"/>
    </source>
</evidence>
<keyword evidence="4 7" id="KW-0677">Repeat</keyword>
<dbReference type="PROSITE" id="PS00101">
    <property type="entry name" value="HEXAPEP_TRANSFERASES"/>
    <property type="match status" value="2"/>
</dbReference>
<dbReference type="Pfam" id="PF00132">
    <property type="entry name" value="Hexapep"/>
    <property type="match status" value="2"/>
</dbReference>
<evidence type="ECO:0000256" key="4">
    <source>
        <dbReference type="ARBA" id="ARBA00022737"/>
    </source>
</evidence>
<dbReference type="HAMAP" id="MF_00523">
    <property type="entry name" value="LpxD"/>
    <property type="match status" value="1"/>
</dbReference>
<evidence type="ECO:0000256" key="7">
    <source>
        <dbReference type="HAMAP-Rule" id="MF_00523"/>
    </source>
</evidence>
<comment type="subunit">
    <text evidence="7">Homotrimer.</text>
</comment>
<comment type="function">
    <text evidence="7">Catalyzes the N-acylation of UDP-3-O-acylglucosamine using 3-hydroxyacyl-ACP as the acyl donor. Is involved in the biosynthesis of lipid A, a phosphorylated glycolipid that anchors the lipopolysaccharide to the outer membrane of the cell.</text>
</comment>
<keyword evidence="5 7" id="KW-0443">Lipid metabolism</keyword>
<comment type="pathway">
    <text evidence="7">Bacterial outer membrane biogenesis; LPS lipid A biosynthesis.</text>
</comment>
<protein>
    <recommendedName>
        <fullName evidence="7">UDP-3-O-acylglucosamine N-acyltransferase</fullName>
        <ecNumber evidence="7">2.3.1.191</ecNumber>
    </recommendedName>
</protein>
<keyword evidence="9" id="KW-1185">Reference proteome</keyword>
<evidence type="ECO:0000313" key="9">
    <source>
        <dbReference type="Proteomes" id="UP000759443"/>
    </source>
</evidence>
<organism evidence="8 9">
    <name type="scientific">Rhizobium halophytocola</name>
    <dbReference type="NCBI Taxonomy" id="735519"/>
    <lineage>
        <taxon>Bacteria</taxon>
        <taxon>Pseudomonadati</taxon>
        <taxon>Pseudomonadota</taxon>
        <taxon>Alphaproteobacteria</taxon>
        <taxon>Hyphomicrobiales</taxon>
        <taxon>Rhizobiaceae</taxon>
        <taxon>Rhizobium/Agrobacterium group</taxon>
        <taxon>Rhizobium</taxon>
    </lineage>
</organism>
<evidence type="ECO:0000256" key="3">
    <source>
        <dbReference type="ARBA" id="ARBA00022679"/>
    </source>
</evidence>
<dbReference type="EMBL" id="JAGGJU010000003">
    <property type="protein sequence ID" value="MBP1849950.1"/>
    <property type="molecule type" value="Genomic_DNA"/>
</dbReference>
<dbReference type="GO" id="GO:0103118">
    <property type="term" value="F:UDP-3-O-[(3R)-3-hydroxyacyl]-glucosamine N-acyltransferase activity"/>
    <property type="evidence" value="ECO:0007669"/>
    <property type="project" value="UniProtKB-EC"/>
</dbReference>
<dbReference type="SUPFAM" id="SSF51161">
    <property type="entry name" value="Trimeric LpxA-like enzymes"/>
    <property type="match status" value="1"/>
</dbReference>
<comment type="similarity">
    <text evidence="7">Belongs to the transferase hexapeptide repeat family. LpxD subfamily.</text>
</comment>
<dbReference type="InterPro" id="IPR001451">
    <property type="entry name" value="Hexapep"/>
</dbReference>
<dbReference type="CDD" id="cd03352">
    <property type="entry name" value="LbH_LpxD"/>
    <property type="match status" value="1"/>
</dbReference>
<reference evidence="8 9" key="1">
    <citation type="submission" date="2021-03" db="EMBL/GenBank/DDBJ databases">
        <title>Genomic Encyclopedia of Type Strains, Phase IV (KMG-IV): sequencing the most valuable type-strain genomes for metagenomic binning, comparative biology and taxonomic classification.</title>
        <authorList>
            <person name="Goeker M."/>
        </authorList>
    </citation>
    <scope>NUCLEOTIDE SEQUENCE [LARGE SCALE GENOMIC DNA]</scope>
    <source>
        <strain evidence="8 9">DSM 21600</strain>
    </source>
</reference>
<feature type="active site" description="Proton acceptor" evidence="7">
    <location>
        <position position="206"/>
    </location>
</feature>
<comment type="caution">
    <text evidence="8">The sequence shown here is derived from an EMBL/GenBank/DDBJ whole genome shotgun (WGS) entry which is preliminary data.</text>
</comment>
<proteinExistence type="inferred from homology"/>
<keyword evidence="2 7" id="KW-0441">Lipid A biosynthesis</keyword>
<keyword evidence="6 7" id="KW-0012">Acyltransferase</keyword>
<dbReference type="NCBIfam" id="NF002060">
    <property type="entry name" value="PRK00892.1"/>
    <property type="match status" value="1"/>
</dbReference>
<evidence type="ECO:0000313" key="8">
    <source>
        <dbReference type="EMBL" id="MBP1849950.1"/>
    </source>
</evidence>
<evidence type="ECO:0000256" key="6">
    <source>
        <dbReference type="ARBA" id="ARBA00023315"/>
    </source>
</evidence>
<accession>A0ABS4DWA8</accession>
<evidence type="ECO:0000256" key="1">
    <source>
        <dbReference type="ARBA" id="ARBA00022516"/>
    </source>
</evidence>
<dbReference type="InterPro" id="IPR011004">
    <property type="entry name" value="Trimer_LpxA-like_sf"/>
</dbReference>
<dbReference type="Gene3D" id="2.160.10.10">
    <property type="entry name" value="Hexapeptide repeat proteins"/>
    <property type="match status" value="1"/>
</dbReference>
<keyword evidence="3 7" id="KW-0808">Transferase</keyword>
<dbReference type="InterPro" id="IPR007691">
    <property type="entry name" value="LpxD"/>
</dbReference>
<dbReference type="NCBIfam" id="TIGR01853">
    <property type="entry name" value="lipid_A_lpxD"/>
    <property type="match status" value="1"/>
</dbReference>